<evidence type="ECO:0000313" key="2">
    <source>
        <dbReference type="Proteomes" id="UP000659047"/>
    </source>
</evidence>
<dbReference type="AlphaFoldDB" id="A0A8K0V4X5"/>
<evidence type="ECO:0000313" key="1">
    <source>
        <dbReference type="EMBL" id="MBK4714190.1"/>
    </source>
</evidence>
<dbReference type="Proteomes" id="UP000659047">
    <property type="component" value="Unassembled WGS sequence"/>
</dbReference>
<gene>
    <name evidence="1" type="ORF">JJB97_02330</name>
</gene>
<keyword evidence="2" id="KW-1185">Reference proteome</keyword>
<name>A0A8K0V4X5_9ENTR</name>
<sequence>MIWLVHSTLVCPYTGTAFSSIQSLKNLRLVIWYNPNPLLRSGDIMHSCKNGFVINREYHPFSVYKINPYSKEWWQVLQSKLACPCNSDPNKESCTFSGKCYCSVCPYGLRKSPVH</sequence>
<evidence type="ECO:0008006" key="3">
    <source>
        <dbReference type="Google" id="ProtNLM"/>
    </source>
</evidence>
<protein>
    <recommendedName>
        <fullName evidence="3">Anti-adapter protein IraM</fullName>
    </recommendedName>
</protein>
<dbReference type="Gene3D" id="2.40.50.650">
    <property type="match status" value="1"/>
</dbReference>
<dbReference type="InterPro" id="IPR044854">
    <property type="entry name" value="IraM/PmrD"/>
</dbReference>
<dbReference type="EMBL" id="JAEPBH010000004">
    <property type="protein sequence ID" value="MBK4714190.1"/>
    <property type="molecule type" value="Genomic_DNA"/>
</dbReference>
<comment type="caution">
    <text evidence="1">The sequence shown here is derived from an EMBL/GenBank/DDBJ whole genome shotgun (WGS) entry which is preliminary data.</text>
</comment>
<proteinExistence type="predicted"/>
<reference evidence="1" key="1">
    <citation type="submission" date="2021-01" db="EMBL/GenBank/DDBJ databases">
        <title>Intestinitalea alba gen. nov., sp. nov., a novel genus of the family Enterobacteriaceae, isolated from the gut of the plastic-eating mealworm Tenebrio molitor L.</title>
        <authorList>
            <person name="Yang Y."/>
        </authorList>
    </citation>
    <scope>NUCLEOTIDE SEQUENCE</scope>
    <source>
        <strain evidence="1">BIT-L3</strain>
    </source>
</reference>
<organism evidence="1 2">
    <name type="scientific">Tenebrionibacter intestinalis</name>
    <dbReference type="NCBI Taxonomy" id="2799638"/>
    <lineage>
        <taxon>Bacteria</taxon>
        <taxon>Pseudomonadati</taxon>
        <taxon>Pseudomonadota</taxon>
        <taxon>Gammaproteobacteria</taxon>
        <taxon>Enterobacterales</taxon>
        <taxon>Enterobacteriaceae</taxon>
        <taxon>Tenebrionibacter/Tenebrionicola group</taxon>
        <taxon>Tenebrionibacter</taxon>
    </lineage>
</organism>
<dbReference type="Pfam" id="PF11183">
    <property type="entry name" value="PmrD"/>
    <property type="match status" value="1"/>
</dbReference>
<accession>A0A8K0V4X5</accession>
<dbReference type="InterPro" id="IPR038679">
    <property type="entry name" value="PmrD_sf"/>
</dbReference>